<dbReference type="Proteomes" id="UP000276437">
    <property type="component" value="Chromosome"/>
</dbReference>
<dbReference type="KEGG" id="mana:MAMMFC1_02311"/>
<keyword evidence="1" id="KW-0472">Membrane</keyword>
<evidence type="ECO:0008006" key="4">
    <source>
        <dbReference type="Google" id="ProtNLM"/>
    </source>
</evidence>
<keyword evidence="3" id="KW-1185">Reference proteome</keyword>
<organism evidence="2 3">
    <name type="scientific">Methylomusa anaerophila</name>
    <dbReference type="NCBI Taxonomy" id="1930071"/>
    <lineage>
        <taxon>Bacteria</taxon>
        <taxon>Bacillati</taxon>
        <taxon>Bacillota</taxon>
        <taxon>Negativicutes</taxon>
        <taxon>Selenomonadales</taxon>
        <taxon>Sporomusaceae</taxon>
        <taxon>Methylomusa</taxon>
    </lineage>
</organism>
<proteinExistence type="predicted"/>
<keyword evidence="1" id="KW-1133">Transmembrane helix</keyword>
<protein>
    <recommendedName>
        <fullName evidence="4">DUF1574 domain-containing protein</fullName>
    </recommendedName>
</protein>
<dbReference type="AlphaFoldDB" id="A0A348AKM9"/>
<feature type="transmembrane region" description="Helical" evidence="1">
    <location>
        <begin position="12"/>
        <end position="34"/>
    </location>
</feature>
<evidence type="ECO:0000313" key="3">
    <source>
        <dbReference type="Proteomes" id="UP000276437"/>
    </source>
</evidence>
<keyword evidence="1" id="KW-0812">Transmembrane</keyword>
<name>A0A348AKM9_9FIRM</name>
<sequence>MFSTRKIFCKYCVFITFCISFLVCAFSWIGLVYYQEGVPTESSRWIYECYQKKIGYAKSVSQPKIVWIAGSSGLFGVNMAEIGDRFNVPTLNFGVHAGLRLKYIVDMAKTVLVPEDTAIVAMEYELFLTEKIPNVELLDYMFSRDPDYLHSQNIMNQAKFYFALSEKRLLAGLKAKRQPQTASLDGYQASTLNRHGDETKKYLDPQNTPLINIHNRVLSETPNWSALLKGIPDDSPQWTIFRDFLQWCKSNHVRVILTYPSVAYFPEYQGEIGKKTLSKVEQFYNSLETPVLGTPTEFMYDKKYFYDTIYHLNSEGAKLHTQELITMLQPYLQRP</sequence>
<dbReference type="EMBL" id="AP018449">
    <property type="protein sequence ID" value="BBB91627.1"/>
    <property type="molecule type" value="Genomic_DNA"/>
</dbReference>
<evidence type="ECO:0000313" key="2">
    <source>
        <dbReference type="EMBL" id="BBB91627.1"/>
    </source>
</evidence>
<reference evidence="2 3" key="1">
    <citation type="journal article" date="2018" name="Int. J. Syst. Evol. Microbiol.">
        <title>Methylomusa anaerophila gen. nov., sp. nov., an anaerobic methanol-utilizing bacterium isolated from a microbial fuel cell.</title>
        <authorList>
            <person name="Amano N."/>
            <person name="Yamamuro A."/>
            <person name="Miyahara M."/>
            <person name="Kouzuma A."/>
            <person name="Abe T."/>
            <person name="Watanabe K."/>
        </authorList>
    </citation>
    <scope>NUCLEOTIDE SEQUENCE [LARGE SCALE GENOMIC DNA]</scope>
    <source>
        <strain evidence="2 3">MMFC1</strain>
    </source>
</reference>
<evidence type="ECO:0000256" key="1">
    <source>
        <dbReference type="SAM" id="Phobius"/>
    </source>
</evidence>
<gene>
    <name evidence="2" type="ORF">MAMMFC1_02311</name>
</gene>
<accession>A0A348AKM9</accession>